<evidence type="ECO:0000256" key="2">
    <source>
        <dbReference type="ARBA" id="ARBA00022741"/>
    </source>
</evidence>
<dbReference type="EC" id="7.6.2.9" evidence="4"/>
<keyword evidence="3 6" id="KW-0067">ATP-binding</keyword>
<dbReference type="InterPro" id="IPR017871">
    <property type="entry name" value="ABC_transporter-like_CS"/>
</dbReference>
<dbReference type="Gene3D" id="2.40.50.140">
    <property type="entry name" value="Nucleic acid-binding proteins"/>
    <property type="match status" value="1"/>
</dbReference>
<dbReference type="InterPro" id="IPR012340">
    <property type="entry name" value="NA-bd_OB-fold"/>
</dbReference>
<dbReference type="Proteomes" id="UP000317043">
    <property type="component" value="Unassembled WGS sequence"/>
</dbReference>
<dbReference type="InterPro" id="IPR003593">
    <property type="entry name" value="AAA+_ATPase"/>
</dbReference>
<dbReference type="FunFam" id="3.40.50.300:FF:000425">
    <property type="entry name" value="Probable ABC transporter, ATP-binding subunit"/>
    <property type="match status" value="1"/>
</dbReference>
<dbReference type="Pfam" id="PF00005">
    <property type="entry name" value="ABC_tran"/>
    <property type="match status" value="1"/>
</dbReference>
<evidence type="ECO:0000256" key="1">
    <source>
        <dbReference type="ARBA" id="ARBA00022448"/>
    </source>
</evidence>
<dbReference type="GO" id="GO:0005524">
    <property type="term" value="F:ATP binding"/>
    <property type="evidence" value="ECO:0007669"/>
    <property type="project" value="UniProtKB-KW"/>
</dbReference>
<dbReference type="PROSITE" id="PS50893">
    <property type="entry name" value="ABC_TRANSPORTER_2"/>
    <property type="match status" value="1"/>
</dbReference>
<evidence type="ECO:0000256" key="4">
    <source>
        <dbReference type="ARBA" id="ARBA00066388"/>
    </source>
</evidence>
<gene>
    <name evidence="6" type="ORF">FB566_1128</name>
</gene>
<organism evidence="6 7">
    <name type="scientific">Stackebrandtia endophytica</name>
    <dbReference type="NCBI Taxonomy" id="1496996"/>
    <lineage>
        <taxon>Bacteria</taxon>
        <taxon>Bacillati</taxon>
        <taxon>Actinomycetota</taxon>
        <taxon>Actinomycetes</taxon>
        <taxon>Glycomycetales</taxon>
        <taxon>Glycomycetaceae</taxon>
        <taxon>Stackebrandtia</taxon>
    </lineage>
</organism>
<dbReference type="RefSeq" id="WP_142035775.1">
    <property type="nucleotide sequence ID" value="NZ_JBHTGS010000001.1"/>
</dbReference>
<evidence type="ECO:0000313" key="6">
    <source>
        <dbReference type="EMBL" id="TQL75619.1"/>
    </source>
</evidence>
<dbReference type="InterPro" id="IPR050093">
    <property type="entry name" value="ABC_SmlMolc_Importer"/>
</dbReference>
<keyword evidence="7" id="KW-1185">Reference proteome</keyword>
<dbReference type="InterPro" id="IPR013611">
    <property type="entry name" value="Transp-assoc_OB_typ2"/>
</dbReference>
<dbReference type="GO" id="GO:0016887">
    <property type="term" value="F:ATP hydrolysis activity"/>
    <property type="evidence" value="ECO:0007669"/>
    <property type="project" value="InterPro"/>
</dbReference>
<dbReference type="GO" id="GO:0015418">
    <property type="term" value="F:ABC-type quaternary ammonium compound transporting activity"/>
    <property type="evidence" value="ECO:0007669"/>
    <property type="project" value="UniProtKB-EC"/>
</dbReference>
<dbReference type="SMART" id="SM00382">
    <property type="entry name" value="AAA"/>
    <property type="match status" value="1"/>
</dbReference>
<sequence>MTEIRLVEITKRFTRHDDSIAVRDANLTVSTGEFFTLLGPSGCGKTTTLRMVAGFYYPTSGQLYFDEDEVTRRPPHRRGTGMVFQNYALFPHLSVAENVAYGLRVRKVDAADRRKRIEEALSQVHLSGYESRRIDQLSGGQQQRVALARALVIRPRVLLLDEPLSNLDAKLREETRREIRRIQVEAGTTALYVTHDQAEAMAVSDRIAVMEAGRVHQVGAPKEIYNEPRTAFVARFIGNSNVLTGDVIGGDSGRPRLALSAGDRTIEFETTLPEHVESQERIQLAIRPEHLTITTPGTPNALPASVTAVEFTGLTTTVTAQLGDTVITIALVDADGAPEVGETILVKPNLDRIRAVSA</sequence>
<name>A0A543ASQ7_9ACTN</name>
<dbReference type="Pfam" id="PF08402">
    <property type="entry name" value="TOBE_2"/>
    <property type="match status" value="1"/>
</dbReference>
<dbReference type="GO" id="GO:0043190">
    <property type="term" value="C:ATP-binding cassette (ABC) transporter complex"/>
    <property type="evidence" value="ECO:0007669"/>
    <property type="project" value="InterPro"/>
</dbReference>
<dbReference type="InterPro" id="IPR027417">
    <property type="entry name" value="P-loop_NTPase"/>
</dbReference>
<evidence type="ECO:0000313" key="7">
    <source>
        <dbReference type="Proteomes" id="UP000317043"/>
    </source>
</evidence>
<feature type="domain" description="ABC transporter" evidence="5">
    <location>
        <begin position="4"/>
        <end position="237"/>
    </location>
</feature>
<keyword evidence="1" id="KW-0813">Transport</keyword>
<accession>A0A543ASQ7</accession>
<evidence type="ECO:0000256" key="3">
    <source>
        <dbReference type="ARBA" id="ARBA00022840"/>
    </source>
</evidence>
<dbReference type="PROSITE" id="PS00211">
    <property type="entry name" value="ABC_TRANSPORTER_1"/>
    <property type="match status" value="1"/>
</dbReference>
<reference evidence="6 7" key="1">
    <citation type="submission" date="2019-06" db="EMBL/GenBank/DDBJ databases">
        <title>Sequencing the genomes of 1000 actinobacteria strains.</title>
        <authorList>
            <person name="Klenk H.-P."/>
        </authorList>
    </citation>
    <scope>NUCLEOTIDE SEQUENCE [LARGE SCALE GENOMIC DNA]</scope>
    <source>
        <strain evidence="6 7">DSM 45928</strain>
    </source>
</reference>
<dbReference type="AlphaFoldDB" id="A0A543ASQ7"/>
<dbReference type="InParanoid" id="A0A543ASQ7"/>
<proteinExistence type="predicted"/>
<dbReference type="SUPFAM" id="SSF50331">
    <property type="entry name" value="MOP-like"/>
    <property type="match status" value="1"/>
</dbReference>
<dbReference type="InterPro" id="IPR003439">
    <property type="entry name" value="ABC_transporter-like_ATP-bd"/>
</dbReference>
<keyword evidence="2" id="KW-0547">Nucleotide-binding</keyword>
<dbReference type="FunCoup" id="A0A543ASQ7">
    <property type="interactions" value="97"/>
</dbReference>
<dbReference type="EMBL" id="VFOW01000001">
    <property type="protein sequence ID" value="TQL75619.1"/>
    <property type="molecule type" value="Genomic_DNA"/>
</dbReference>
<dbReference type="InterPro" id="IPR008995">
    <property type="entry name" value="Mo/tungstate-bd_C_term_dom"/>
</dbReference>
<dbReference type="PANTHER" id="PTHR42781">
    <property type="entry name" value="SPERMIDINE/PUTRESCINE IMPORT ATP-BINDING PROTEIN POTA"/>
    <property type="match status" value="1"/>
</dbReference>
<comment type="caution">
    <text evidence="6">The sequence shown here is derived from an EMBL/GenBank/DDBJ whole genome shotgun (WGS) entry which is preliminary data.</text>
</comment>
<dbReference type="PANTHER" id="PTHR42781:SF4">
    <property type="entry name" value="SPERMIDINE_PUTRESCINE IMPORT ATP-BINDING PROTEIN POTA"/>
    <property type="match status" value="1"/>
</dbReference>
<dbReference type="Gene3D" id="3.40.50.300">
    <property type="entry name" value="P-loop containing nucleotide triphosphate hydrolases"/>
    <property type="match status" value="1"/>
</dbReference>
<dbReference type="SUPFAM" id="SSF52540">
    <property type="entry name" value="P-loop containing nucleoside triphosphate hydrolases"/>
    <property type="match status" value="1"/>
</dbReference>
<protein>
    <recommendedName>
        <fullName evidence="4">ABC-type quaternary amine transporter</fullName>
        <ecNumber evidence="4">7.6.2.9</ecNumber>
    </recommendedName>
</protein>
<evidence type="ECO:0000259" key="5">
    <source>
        <dbReference type="PROSITE" id="PS50893"/>
    </source>
</evidence>
<dbReference type="OrthoDB" id="9802264at2"/>